<comment type="caution">
    <text evidence="2">The sequence shown here is derived from an EMBL/GenBank/DDBJ whole genome shotgun (WGS) entry which is preliminary data.</text>
</comment>
<evidence type="ECO:0000313" key="3">
    <source>
        <dbReference type="Proteomes" id="UP001240447"/>
    </source>
</evidence>
<dbReference type="RefSeq" id="WP_068125155.1">
    <property type="nucleotide sequence ID" value="NZ_CCXJ01000807.2"/>
</dbReference>
<dbReference type="Proteomes" id="UP001240447">
    <property type="component" value="Unassembled WGS sequence"/>
</dbReference>
<reference evidence="2 3" key="1">
    <citation type="submission" date="2023-07" db="EMBL/GenBank/DDBJ databases">
        <title>Sequencing the genomes of 1000 actinobacteria strains.</title>
        <authorList>
            <person name="Klenk H.-P."/>
        </authorList>
    </citation>
    <scope>NUCLEOTIDE SEQUENCE [LARGE SCALE GENOMIC DNA]</scope>
    <source>
        <strain evidence="2 3">GD13</strain>
    </source>
</reference>
<keyword evidence="3" id="KW-1185">Reference proteome</keyword>
<keyword evidence="2" id="KW-0378">Hydrolase</keyword>
<dbReference type="EMBL" id="JAUSQM010000001">
    <property type="protein sequence ID" value="MDP9822234.1"/>
    <property type="molecule type" value="Genomic_DNA"/>
</dbReference>
<keyword evidence="2" id="KW-0540">Nuclease</keyword>
<organism evidence="2 3">
    <name type="scientific">Nocardioides massiliensis</name>
    <dbReference type="NCBI Taxonomy" id="1325935"/>
    <lineage>
        <taxon>Bacteria</taxon>
        <taxon>Bacillati</taxon>
        <taxon>Actinomycetota</taxon>
        <taxon>Actinomycetes</taxon>
        <taxon>Propionibacteriales</taxon>
        <taxon>Nocardioidaceae</taxon>
        <taxon>Nocardioides</taxon>
    </lineage>
</organism>
<dbReference type="GO" id="GO:0004519">
    <property type="term" value="F:endonuclease activity"/>
    <property type="evidence" value="ECO:0007669"/>
    <property type="project" value="UniProtKB-KW"/>
</dbReference>
<feature type="compositionally biased region" description="Polar residues" evidence="1">
    <location>
        <begin position="257"/>
        <end position="273"/>
    </location>
</feature>
<evidence type="ECO:0000313" key="2">
    <source>
        <dbReference type="EMBL" id="MDP9822234.1"/>
    </source>
</evidence>
<evidence type="ECO:0000256" key="1">
    <source>
        <dbReference type="SAM" id="MobiDB-lite"/>
    </source>
</evidence>
<proteinExistence type="predicted"/>
<name>A0ABT9NPA1_9ACTN</name>
<protein>
    <submittedName>
        <fullName evidence="2">Very-short-patch-repair endonuclease</fullName>
    </submittedName>
</protein>
<sequence>MDISAKRTRSRRWHLVTPGAYARIDAGRVAVLAAWQSKLPPDAAFTHLTAVELWGWWMPELPPGVPVFAQMSPRHRIRRRGLRVIRVEPCREHRTRYGLRVAAPEDVLLACARDFGVLDLAVVVDGALHAGVPRARIEAAANERRAGAPALRAALSGADARSESAWETLLRIQHETFGVPVVPQHRVVNDGVFIARGDLWIPRTRTLQEYDGAVHRDRGQHHADLDRDRRLSAIGWTRNGFTKRDLTRRPAVDAVWNPSSGSENGRSAPLTAT</sequence>
<accession>A0ABT9NPA1</accession>
<feature type="region of interest" description="Disordered" evidence="1">
    <location>
        <begin position="252"/>
        <end position="273"/>
    </location>
</feature>
<gene>
    <name evidence="2" type="ORF">J2S59_002043</name>
</gene>
<keyword evidence="2" id="KW-0255">Endonuclease</keyword>